<evidence type="ECO:0000313" key="3">
    <source>
        <dbReference type="EMBL" id="GMI42582.1"/>
    </source>
</evidence>
<evidence type="ECO:0000313" key="4">
    <source>
        <dbReference type="Proteomes" id="UP001165060"/>
    </source>
</evidence>
<gene>
    <name evidence="3" type="ORF">TeGR_g10573</name>
</gene>
<dbReference type="SUPFAM" id="SSF52058">
    <property type="entry name" value="L domain-like"/>
    <property type="match status" value="1"/>
</dbReference>
<reference evidence="3 4" key="1">
    <citation type="journal article" date="2023" name="Commun. Biol.">
        <title>Genome analysis of Parmales, the sister group of diatoms, reveals the evolutionary specialization of diatoms from phago-mixotrophs to photoautotrophs.</title>
        <authorList>
            <person name="Ban H."/>
            <person name="Sato S."/>
            <person name="Yoshikawa S."/>
            <person name="Yamada K."/>
            <person name="Nakamura Y."/>
            <person name="Ichinomiya M."/>
            <person name="Sato N."/>
            <person name="Blanc-Mathieu R."/>
            <person name="Endo H."/>
            <person name="Kuwata A."/>
            <person name="Ogata H."/>
        </authorList>
    </citation>
    <scope>NUCLEOTIDE SEQUENCE [LARGE SCALE GENOMIC DNA]</scope>
</reference>
<dbReference type="Proteomes" id="UP001165060">
    <property type="component" value="Unassembled WGS sequence"/>
</dbReference>
<name>A0ABQ6N7U6_9STRA</name>
<dbReference type="PANTHER" id="PTHR48051:SF1">
    <property type="entry name" value="RAS SUPPRESSOR PROTEIN 1"/>
    <property type="match status" value="1"/>
</dbReference>
<dbReference type="InterPro" id="IPR050216">
    <property type="entry name" value="LRR_domain-containing"/>
</dbReference>
<dbReference type="PANTHER" id="PTHR48051">
    <property type="match status" value="1"/>
</dbReference>
<sequence>MDLSRNELSTLPPLSLPSLVSLDISRNWLRTLPSSLSSIPSLQTLTASHNMLRPGPSLNLETLSLLSLTSLDLTCNQKCGNSSLIPKIRSALPALSTLLLSISFPPPPGSYVGASAADRDPALLRSQIEPWPTSALRRRIASDFGGSVLPESVGRPEVMSELLRLYSLEQPRALLHASGTPLEPGVLAAASAALHEWSASFQQGNLERTSVNAEHYMILTSPIVFAPGSKKASQAASKLSAHRPLWDAAMSALSSVDADFAGRCTAVAVTHNFRGSPHIDKQNVGPFYGLSVGPPPGTGGIMVEASARVVVEVDTVGRLGKVDGRYPHWVAPYEGERWSLIFYRTLGDGEEVGPAVLSELNHFLI</sequence>
<comment type="caution">
    <text evidence="3">The sequence shown here is derived from an EMBL/GenBank/DDBJ whole genome shotgun (WGS) entry which is preliminary data.</text>
</comment>
<keyword evidence="1" id="KW-0433">Leucine-rich repeat</keyword>
<proteinExistence type="predicted"/>
<protein>
    <submittedName>
        <fullName evidence="3">Uncharacterized protein</fullName>
    </submittedName>
</protein>
<dbReference type="Gene3D" id="3.80.10.10">
    <property type="entry name" value="Ribonuclease Inhibitor"/>
    <property type="match status" value="1"/>
</dbReference>
<keyword evidence="4" id="KW-1185">Reference proteome</keyword>
<organism evidence="3 4">
    <name type="scientific">Tetraparma gracilis</name>
    <dbReference type="NCBI Taxonomy" id="2962635"/>
    <lineage>
        <taxon>Eukaryota</taxon>
        <taxon>Sar</taxon>
        <taxon>Stramenopiles</taxon>
        <taxon>Ochrophyta</taxon>
        <taxon>Bolidophyceae</taxon>
        <taxon>Parmales</taxon>
        <taxon>Triparmaceae</taxon>
        <taxon>Tetraparma</taxon>
    </lineage>
</organism>
<dbReference type="InterPro" id="IPR032675">
    <property type="entry name" value="LRR_dom_sf"/>
</dbReference>
<evidence type="ECO:0000256" key="1">
    <source>
        <dbReference type="ARBA" id="ARBA00022614"/>
    </source>
</evidence>
<dbReference type="EMBL" id="BRYB01002296">
    <property type="protein sequence ID" value="GMI42582.1"/>
    <property type="molecule type" value="Genomic_DNA"/>
</dbReference>
<accession>A0ABQ6N7U6</accession>
<evidence type="ECO:0000256" key="2">
    <source>
        <dbReference type="ARBA" id="ARBA00022737"/>
    </source>
</evidence>
<keyword evidence="2" id="KW-0677">Repeat</keyword>